<dbReference type="PANTHER" id="PTHR39596:SF2">
    <property type="entry name" value="HET DOMAIN PROTEIN (AFU_ORTHOLOGUE AFUA_1G17550)-RELATED"/>
    <property type="match status" value="1"/>
</dbReference>
<gene>
    <name evidence="1" type="ORF">TT172_LOCUS6692</name>
</gene>
<dbReference type="AlphaFoldDB" id="A0A3S4F4F4"/>
<sequence>MSGSDDVLYNFKSYWDRTGWARHPLTGQLSFHDRRPEDIAQSLQTSLYFGTLISIFGRVGIPVRTRDFLSASSPNGEVFVRTTKLPHLVADWLRRESVSSEPAAVGDVNDPRFQRGQNIIEMLNWAFYYLNMYSRETQTMAKVHKERMQLVELSIKAMAESLCSVASAIYGCEIREMPSWGSSPVLAARLRANGWCDSDSPFFPESMTRASVSADYYFGGLPCPRARGDHSGCGTAICHEYCRKITPGDYEQVHTVRCRGCKSELVPEQAIRLVEKGQIPVLQWDGKTIHVSAGDDTNAYVTVSHVWSDGLGNNDKENSLWACQLSRIQSLVNELGRGMEMPGAGQVRGEDGNRLVPFWIDTLCVPVGDENRHPGGNRTRDLRKEAIGQMADIYRRARQVLVLDSFILSLPRSADVIDKYLRIHLSNWHHRLWTMQEGQLARRLVFQFRDGAESFEDMRREEMRAFDRYAPENLCSPLRLLCAVELEAFYAGGQLGADAGRDVSARMRSCARYLRSRETSRSEDESVCVANILGLPAAEVLQRDGADARMARFYDLVGRFDPRIIFHNHPRLGLDGYRWAPRSFLRQLPDLINVRDTGFQTTPQLCALLPNGGGLPVRFGGFEFSSDALPRPGSPKLFRPMTDDGRGWAPRWLPKLFRPWMTDDRGWAPRWPGDTKVPWFASTYKMVVQDVLEETPPLGPRQRWAVILPGVLQRDYLPPPPFRAIMGIIDADIPACPATAKEIRRTVWTRPEGNVQYPAYTVPGRIPVRYVCRVEITLEEPETVPQDAPFIWVWAYGRQQEWCIR</sequence>
<name>A0A3S4F4F4_9PEZI</name>
<dbReference type="PANTHER" id="PTHR39596">
    <property type="match status" value="1"/>
</dbReference>
<evidence type="ECO:0000313" key="1">
    <source>
        <dbReference type="EMBL" id="SPQ24273.1"/>
    </source>
</evidence>
<reference evidence="1 2" key="1">
    <citation type="submission" date="2018-04" db="EMBL/GenBank/DDBJ databases">
        <authorList>
            <person name="Huttner S."/>
            <person name="Dainat J."/>
        </authorList>
    </citation>
    <scope>NUCLEOTIDE SEQUENCE [LARGE SCALE GENOMIC DNA]</scope>
</reference>
<dbReference type="Proteomes" id="UP000289323">
    <property type="component" value="Unassembled WGS sequence"/>
</dbReference>
<evidence type="ECO:0000313" key="2">
    <source>
        <dbReference type="Proteomes" id="UP000289323"/>
    </source>
</evidence>
<dbReference type="EMBL" id="OUUZ01000013">
    <property type="protein sequence ID" value="SPQ24273.1"/>
    <property type="molecule type" value="Genomic_DNA"/>
</dbReference>
<organism evidence="1 2">
    <name type="scientific">Thermothielavioides terrestris</name>
    <dbReference type="NCBI Taxonomy" id="2587410"/>
    <lineage>
        <taxon>Eukaryota</taxon>
        <taxon>Fungi</taxon>
        <taxon>Dikarya</taxon>
        <taxon>Ascomycota</taxon>
        <taxon>Pezizomycotina</taxon>
        <taxon>Sordariomycetes</taxon>
        <taxon>Sordariomycetidae</taxon>
        <taxon>Sordariales</taxon>
        <taxon>Chaetomiaceae</taxon>
        <taxon>Thermothielavioides</taxon>
    </lineage>
</organism>
<accession>A0A3S4F4F4</accession>
<proteinExistence type="predicted"/>
<protein>
    <submittedName>
        <fullName evidence="1">40892881-0eeb-4a94-979c-af8cd39ef2fe</fullName>
    </submittedName>
</protein>